<reference evidence="1 2" key="1">
    <citation type="submission" date="2019-09" db="EMBL/GenBank/DDBJ databases">
        <authorList>
            <person name="Chandra G."/>
            <person name="Truman W A."/>
        </authorList>
    </citation>
    <scope>NUCLEOTIDE SEQUENCE [LARGE SCALE GENOMIC DNA]</scope>
    <source>
        <strain evidence="1">PS691</strain>
    </source>
</reference>
<evidence type="ECO:0000313" key="2">
    <source>
        <dbReference type="Proteomes" id="UP000337909"/>
    </source>
</evidence>
<proteinExistence type="predicted"/>
<name>A0A5E7CE20_PSEFL</name>
<evidence type="ECO:0000313" key="1">
    <source>
        <dbReference type="EMBL" id="VVO03129.1"/>
    </source>
</evidence>
<protein>
    <submittedName>
        <fullName evidence="1">Uncharacterized protein</fullName>
    </submittedName>
</protein>
<gene>
    <name evidence="1" type="ORF">PS691_02787</name>
</gene>
<accession>A0A5E7CE20</accession>
<dbReference type="EMBL" id="CABVHQ010000025">
    <property type="protein sequence ID" value="VVO03129.1"/>
    <property type="molecule type" value="Genomic_DNA"/>
</dbReference>
<organism evidence="1 2">
    <name type="scientific">Pseudomonas fluorescens</name>
    <dbReference type="NCBI Taxonomy" id="294"/>
    <lineage>
        <taxon>Bacteria</taxon>
        <taxon>Pseudomonadati</taxon>
        <taxon>Pseudomonadota</taxon>
        <taxon>Gammaproteobacteria</taxon>
        <taxon>Pseudomonadales</taxon>
        <taxon>Pseudomonadaceae</taxon>
        <taxon>Pseudomonas</taxon>
    </lineage>
</organism>
<dbReference type="AlphaFoldDB" id="A0A5E7CE20"/>
<dbReference type="Proteomes" id="UP000337909">
    <property type="component" value="Unassembled WGS sequence"/>
</dbReference>
<sequence>MSKTVRIGCASAFRGDTSTAAGQLVEGARIARF</sequence>